<dbReference type="PANTHER" id="PTHR43861:SF6">
    <property type="entry name" value="METHYLTRANSFERASE TYPE 11"/>
    <property type="match status" value="1"/>
</dbReference>
<dbReference type="GO" id="GO:0102208">
    <property type="term" value="F:2-polyprenyl-6-hydroxyphenol methylase activity"/>
    <property type="evidence" value="ECO:0007669"/>
    <property type="project" value="UniProtKB-EC"/>
</dbReference>
<dbReference type="RefSeq" id="WP_379977426.1">
    <property type="nucleotide sequence ID" value="NZ_JBHSFV010000002.1"/>
</dbReference>
<dbReference type="Proteomes" id="UP001596043">
    <property type="component" value="Unassembled WGS sequence"/>
</dbReference>
<dbReference type="PANTHER" id="PTHR43861">
    <property type="entry name" value="TRANS-ACONITATE 2-METHYLTRANSFERASE-RELATED"/>
    <property type="match status" value="1"/>
</dbReference>
<dbReference type="GO" id="GO:0061542">
    <property type="term" value="F:3-demethylubiquinol 3-O-methyltransferase activity"/>
    <property type="evidence" value="ECO:0007669"/>
    <property type="project" value="UniProtKB-EC"/>
</dbReference>
<dbReference type="EC" id="2.1.1.222" evidence="1"/>
<reference evidence="2" key="1">
    <citation type="journal article" date="2019" name="Int. J. Syst. Evol. Microbiol.">
        <title>The Global Catalogue of Microorganisms (GCM) 10K type strain sequencing project: providing services to taxonomists for standard genome sequencing and annotation.</title>
        <authorList>
            <consortium name="The Broad Institute Genomics Platform"/>
            <consortium name="The Broad Institute Genome Sequencing Center for Infectious Disease"/>
            <person name="Wu L."/>
            <person name="Ma J."/>
        </authorList>
    </citation>
    <scope>NUCLEOTIDE SEQUENCE [LARGE SCALE GENOMIC DNA]</scope>
    <source>
        <strain evidence="2">YJ-61-S</strain>
    </source>
</reference>
<dbReference type="GO" id="GO:0032259">
    <property type="term" value="P:methylation"/>
    <property type="evidence" value="ECO:0007669"/>
    <property type="project" value="UniProtKB-KW"/>
</dbReference>
<keyword evidence="1" id="KW-0808">Transferase</keyword>
<dbReference type="EC" id="2.1.1.64" evidence="1"/>
<proteinExistence type="predicted"/>
<organism evidence="1 2">
    <name type="scientific">Dokdonia ponticola</name>
    <dbReference type="NCBI Taxonomy" id="2041041"/>
    <lineage>
        <taxon>Bacteria</taxon>
        <taxon>Pseudomonadati</taxon>
        <taxon>Bacteroidota</taxon>
        <taxon>Flavobacteriia</taxon>
        <taxon>Flavobacteriales</taxon>
        <taxon>Flavobacteriaceae</taxon>
        <taxon>Dokdonia</taxon>
    </lineage>
</organism>
<evidence type="ECO:0000313" key="1">
    <source>
        <dbReference type="EMBL" id="MFC4633231.1"/>
    </source>
</evidence>
<keyword evidence="1" id="KW-0489">Methyltransferase</keyword>
<dbReference type="Pfam" id="PF13489">
    <property type="entry name" value="Methyltransf_23"/>
    <property type="match status" value="1"/>
</dbReference>
<keyword evidence="2" id="KW-1185">Reference proteome</keyword>
<accession>A0ABV9HUM4</accession>
<protein>
    <submittedName>
        <fullName evidence="1">Class I SAM-dependent methyltransferase</fullName>
        <ecNumber evidence="1">2.1.1.222</ecNumber>
        <ecNumber evidence="1">2.1.1.64</ecNumber>
    </submittedName>
</protein>
<dbReference type="SUPFAM" id="SSF53335">
    <property type="entry name" value="S-adenosyl-L-methionine-dependent methyltransferases"/>
    <property type="match status" value="1"/>
</dbReference>
<dbReference type="Gene3D" id="3.40.50.150">
    <property type="entry name" value="Vaccinia Virus protein VP39"/>
    <property type="match status" value="1"/>
</dbReference>
<dbReference type="InterPro" id="IPR029063">
    <property type="entry name" value="SAM-dependent_MTases_sf"/>
</dbReference>
<evidence type="ECO:0000313" key="2">
    <source>
        <dbReference type="Proteomes" id="UP001596043"/>
    </source>
</evidence>
<gene>
    <name evidence="1" type="ORF">ACFO3O_04895</name>
</gene>
<name>A0ABV9HUM4_9FLAO</name>
<comment type="caution">
    <text evidence="1">The sequence shown here is derived from an EMBL/GenBank/DDBJ whole genome shotgun (WGS) entry which is preliminary data.</text>
</comment>
<sequence>MSCPLETILTTITAKNPAHAQKLKANLASLHESFKKEANAFFNTYKAYLEKQAITLEYSVDCYLHLLEDMIQERYQFIYTGHYSNTSFEEVEKRIYGNPEIMKYHMHGLVLAQFLWFDQYERFLFFKQNLKKHIKNRNSYLEIGGGHGLFIGEALKLLPDIKRFDMVDISQSSLDLAKGIINTPHINYYLKDIFDFSENETYDFITVGEVIEHVENPLQLLKKIKELLSNEGVCYMTTPINAPMIDHIYLFSNENEIRDIVYAAGFEILEEKIVISEKITKEQAIKNKVPIMYASFLKKKNK</sequence>
<dbReference type="EMBL" id="JBHSFV010000002">
    <property type="protein sequence ID" value="MFC4633231.1"/>
    <property type="molecule type" value="Genomic_DNA"/>
</dbReference>